<dbReference type="InterPro" id="IPR016024">
    <property type="entry name" value="ARM-type_fold"/>
</dbReference>
<reference evidence="1" key="1">
    <citation type="submission" date="2020-10" db="EMBL/GenBank/DDBJ databases">
        <authorList>
            <person name="Gilroy R."/>
        </authorList>
    </citation>
    <scope>NUCLEOTIDE SEQUENCE</scope>
    <source>
        <strain evidence="1">13766</strain>
    </source>
</reference>
<accession>A0A9D1K5F6</accession>
<dbReference type="AlphaFoldDB" id="A0A9D1K5F6"/>
<dbReference type="Gene3D" id="1.25.10.10">
    <property type="entry name" value="Leucine-rich Repeat Variant"/>
    <property type="match status" value="1"/>
</dbReference>
<sequence length="275" mass="30997">MKTVDFSQHFLQYVERWMKSEAQNFSTPEEMEDAIPGLYMRFLNEPASWLDGQRPGAYFQSFSPESLLEYLCATEEAGIGAPDLLTERIAQLGSACEEGLLRIAADESRCSSLRATAINLLRDIGSERAAAICVPIVENDGELREVAVDLLRELGQSQTDVLLNRLESEPTPVKEAFLDVLCNFPGDERIYIYTMHQFHTQPDRRAMYASFLAKLNDPRAIEPLTQALSLSDVDYLDYIEIRNAIERLGGEVTIEREFPGDPYYEALGALETDQP</sequence>
<gene>
    <name evidence="1" type="ORF">IAA84_04585</name>
</gene>
<dbReference type="SUPFAM" id="SSF48371">
    <property type="entry name" value="ARM repeat"/>
    <property type="match status" value="1"/>
</dbReference>
<dbReference type="InterPro" id="IPR011989">
    <property type="entry name" value="ARM-like"/>
</dbReference>
<comment type="caution">
    <text evidence="1">The sequence shown here is derived from an EMBL/GenBank/DDBJ whole genome shotgun (WGS) entry which is preliminary data.</text>
</comment>
<dbReference type="EMBL" id="DVJN01000091">
    <property type="protein sequence ID" value="HIS92276.1"/>
    <property type="molecule type" value="Genomic_DNA"/>
</dbReference>
<evidence type="ECO:0000313" key="1">
    <source>
        <dbReference type="EMBL" id="HIS92276.1"/>
    </source>
</evidence>
<protein>
    <recommendedName>
        <fullName evidence="3">HEAT repeat domain-containing protein</fullName>
    </recommendedName>
</protein>
<evidence type="ECO:0008006" key="3">
    <source>
        <dbReference type="Google" id="ProtNLM"/>
    </source>
</evidence>
<reference evidence="1" key="2">
    <citation type="journal article" date="2021" name="PeerJ">
        <title>Extensive microbial diversity within the chicken gut microbiome revealed by metagenomics and culture.</title>
        <authorList>
            <person name="Gilroy R."/>
            <person name="Ravi A."/>
            <person name="Getino M."/>
            <person name="Pursley I."/>
            <person name="Horton D.L."/>
            <person name="Alikhan N.F."/>
            <person name="Baker D."/>
            <person name="Gharbi K."/>
            <person name="Hall N."/>
            <person name="Watson M."/>
            <person name="Adriaenssens E.M."/>
            <person name="Foster-Nyarko E."/>
            <person name="Jarju S."/>
            <person name="Secka A."/>
            <person name="Antonio M."/>
            <person name="Oren A."/>
            <person name="Chaudhuri R.R."/>
            <person name="La Ragione R."/>
            <person name="Hildebrand F."/>
            <person name="Pallen M.J."/>
        </authorList>
    </citation>
    <scope>NUCLEOTIDE SEQUENCE</scope>
    <source>
        <strain evidence="1">13766</strain>
    </source>
</reference>
<dbReference type="Proteomes" id="UP000824140">
    <property type="component" value="Unassembled WGS sequence"/>
</dbReference>
<name>A0A9D1K5F6_9FIRM</name>
<evidence type="ECO:0000313" key="2">
    <source>
        <dbReference type="Proteomes" id="UP000824140"/>
    </source>
</evidence>
<organism evidence="1 2">
    <name type="scientific">Candidatus Alectryocaccomicrobium excrementavium</name>
    <dbReference type="NCBI Taxonomy" id="2840668"/>
    <lineage>
        <taxon>Bacteria</taxon>
        <taxon>Bacillati</taxon>
        <taxon>Bacillota</taxon>
        <taxon>Clostridia</taxon>
        <taxon>Candidatus Alectryocaccomicrobium</taxon>
    </lineage>
</organism>
<proteinExistence type="predicted"/>